<comment type="caution">
    <text evidence="2">The sequence shown here is derived from an EMBL/GenBank/DDBJ whole genome shotgun (WGS) entry which is preliminary data.</text>
</comment>
<feature type="region of interest" description="Disordered" evidence="1">
    <location>
        <begin position="27"/>
        <end position="75"/>
    </location>
</feature>
<organism evidence="2 3">
    <name type="scientific">Portunus trituberculatus</name>
    <name type="common">Swimming crab</name>
    <name type="synonym">Neptunus trituberculatus</name>
    <dbReference type="NCBI Taxonomy" id="210409"/>
    <lineage>
        <taxon>Eukaryota</taxon>
        <taxon>Metazoa</taxon>
        <taxon>Ecdysozoa</taxon>
        <taxon>Arthropoda</taxon>
        <taxon>Crustacea</taxon>
        <taxon>Multicrustacea</taxon>
        <taxon>Malacostraca</taxon>
        <taxon>Eumalacostraca</taxon>
        <taxon>Eucarida</taxon>
        <taxon>Decapoda</taxon>
        <taxon>Pleocyemata</taxon>
        <taxon>Brachyura</taxon>
        <taxon>Eubrachyura</taxon>
        <taxon>Portunoidea</taxon>
        <taxon>Portunidae</taxon>
        <taxon>Portuninae</taxon>
        <taxon>Portunus</taxon>
    </lineage>
</organism>
<sequence length="75" mass="8991">MKGPQDIDEGRLQTAWGENSTIRFPVARRNRYLPRQHGHPIKEEQNEEKEKENEEISNKQKLEEEEEEEEEEEGK</sequence>
<evidence type="ECO:0000313" key="3">
    <source>
        <dbReference type="Proteomes" id="UP000324222"/>
    </source>
</evidence>
<evidence type="ECO:0000256" key="1">
    <source>
        <dbReference type="SAM" id="MobiDB-lite"/>
    </source>
</evidence>
<keyword evidence="3" id="KW-1185">Reference proteome</keyword>
<dbReference type="Proteomes" id="UP000324222">
    <property type="component" value="Unassembled WGS sequence"/>
</dbReference>
<dbReference type="EMBL" id="VSRR010000239">
    <property type="protein sequence ID" value="MPC12820.1"/>
    <property type="molecule type" value="Genomic_DNA"/>
</dbReference>
<feature type="compositionally biased region" description="Basic residues" evidence="1">
    <location>
        <begin position="27"/>
        <end position="39"/>
    </location>
</feature>
<gene>
    <name evidence="2" type="ORF">E2C01_005531</name>
</gene>
<dbReference type="AlphaFoldDB" id="A0A5B7CTQ9"/>
<reference evidence="2 3" key="1">
    <citation type="submission" date="2019-05" db="EMBL/GenBank/DDBJ databases">
        <title>Another draft genome of Portunus trituberculatus and its Hox gene families provides insights of decapod evolution.</title>
        <authorList>
            <person name="Jeong J.-H."/>
            <person name="Song I."/>
            <person name="Kim S."/>
            <person name="Choi T."/>
            <person name="Kim D."/>
            <person name="Ryu S."/>
            <person name="Kim W."/>
        </authorList>
    </citation>
    <scope>NUCLEOTIDE SEQUENCE [LARGE SCALE GENOMIC DNA]</scope>
    <source>
        <tissue evidence="2">Muscle</tissue>
    </source>
</reference>
<name>A0A5B7CTQ9_PORTR</name>
<accession>A0A5B7CTQ9</accession>
<evidence type="ECO:0000313" key="2">
    <source>
        <dbReference type="EMBL" id="MPC12820.1"/>
    </source>
</evidence>
<protein>
    <submittedName>
        <fullName evidence="2">Uncharacterized protein</fullName>
    </submittedName>
</protein>
<feature type="compositionally biased region" description="Acidic residues" evidence="1">
    <location>
        <begin position="63"/>
        <end position="75"/>
    </location>
</feature>
<proteinExistence type="predicted"/>
<feature type="compositionally biased region" description="Basic and acidic residues" evidence="1">
    <location>
        <begin position="40"/>
        <end position="62"/>
    </location>
</feature>